<organism evidence="11 12">
    <name type="scientific">Weissella viridescens</name>
    <name type="common">Lactobacillus viridescens</name>
    <dbReference type="NCBI Taxonomy" id="1629"/>
    <lineage>
        <taxon>Bacteria</taxon>
        <taxon>Bacillati</taxon>
        <taxon>Bacillota</taxon>
        <taxon>Bacilli</taxon>
        <taxon>Lactobacillales</taxon>
        <taxon>Lactobacillaceae</taxon>
        <taxon>Weissella</taxon>
    </lineage>
</organism>
<dbReference type="GO" id="GO:0036430">
    <property type="term" value="F:CMP kinase activity"/>
    <property type="evidence" value="ECO:0007669"/>
    <property type="project" value="RHEA"/>
</dbReference>
<dbReference type="GO" id="GO:0036431">
    <property type="term" value="F:dCMP kinase activity"/>
    <property type="evidence" value="ECO:0007669"/>
    <property type="project" value="InterPro"/>
</dbReference>
<dbReference type="InterPro" id="IPR027417">
    <property type="entry name" value="P-loop_NTPase"/>
</dbReference>
<dbReference type="PATRIC" id="fig|1629.5.peg.331"/>
<comment type="catalytic activity">
    <reaction evidence="7 9">
        <text>dCMP + ATP = dCDP + ADP</text>
        <dbReference type="Rhea" id="RHEA:25094"/>
        <dbReference type="ChEBI" id="CHEBI:30616"/>
        <dbReference type="ChEBI" id="CHEBI:57566"/>
        <dbReference type="ChEBI" id="CHEBI:58593"/>
        <dbReference type="ChEBI" id="CHEBI:456216"/>
        <dbReference type="EC" id="2.7.4.25"/>
    </reaction>
</comment>
<dbReference type="GeneID" id="86899466"/>
<evidence type="ECO:0000256" key="4">
    <source>
        <dbReference type="ARBA" id="ARBA00022741"/>
    </source>
</evidence>
<dbReference type="GO" id="GO:0005524">
    <property type="term" value="F:ATP binding"/>
    <property type="evidence" value="ECO:0007669"/>
    <property type="project" value="UniProtKB-UniRule"/>
</dbReference>
<dbReference type="CDD" id="cd02020">
    <property type="entry name" value="CMPK"/>
    <property type="match status" value="1"/>
</dbReference>
<keyword evidence="4 9" id="KW-0547">Nucleotide-binding</keyword>
<dbReference type="Pfam" id="PF02224">
    <property type="entry name" value="Cytidylate_kin"/>
    <property type="match status" value="1"/>
</dbReference>
<dbReference type="GO" id="GO:0015949">
    <property type="term" value="P:nucleobase-containing small molecule interconversion"/>
    <property type="evidence" value="ECO:0007669"/>
    <property type="project" value="TreeGrafter"/>
</dbReference>
<gene>
    <name evidence="9" type="primary">cmk</name>
    <name evidence="11" type="ORF">IV50_GL000328</name>
</gene>
<comment type="caution">
    <text evidence="11">The sequence shown here is derived from an EMBL/GenBank/DDBJ whole genome shotgun (WGS) entry which is preliminary data.</text>
</comment>
<evidence type="ECO:0000256" key="3">
    <source>
        <dbReference type="ARBA" id="ARBA00022679"/>
    </source>
</evidence>
<dbReference type="Gene3D" id="3.40.50.300">
    <property type="entry name" value="P-loop containing nucleotide triphosphate hydrolases"/>
    <property type="match status" value="1"/>
</dbReference>
<evidence type="ECO:0000256" key="6">
    <source>
        <dbReference type="ARBA" id="ARBA00022840"/>
    </source>
</evidence>
<protein>
    <recommendedName>
        <fullName evidence="9">Cytidylate kinase</fullName>
        <shortName evidence="9">CK</shortName>
        <ecNumber evidence="9">2.7.4.25</ecNumber>
    </recommendedName>
    <alternativeName>
        <fullName evidence="9">Cytidine monophosphate kinase</fullName>
        <shortName evidence="9">CMP kinase</shortName>
    </alternativeName>
</protein>
<keyword evidence="6 9" id="KW-0067">ATP-binding</keyword>
<dbReference type="InterPro" id="IPR003136">
    <property type="entry name" value="Cytidylate_kin"/>
</dbReference>
<keyword evidence="12" id="KW-1185">Reference proteome</keyword>
<dbReference type="EMBL" id="JQBM01000001">
    <property type="protein sequence ID" value="KRN47058.1"/>
    <property type="molecule type" value="Genomic_DNA"/>
</dbReference>
<dbReference type="Proteomes" id="UP000051992">
    <property type="component" value="Unassembled WGS sequence"/>
</dbReference>
<evidence type="ECO:0000256" key="9">
    <source>
        <dbReference type="HAMAP-Rule" id="MF_00238"/>
    </source>
</evidence>
<sequence>MMKSMQIAIDGPASAGKSTIAKILANDLDYVYVDTGAMYRVVTLAALQAGIDPNDEQAVTDLLPNVKITFKPGTPTQHVYLNGQEVTEAIRSDEVARNVSAVASYAAVRSTMTELQREIASNAGVVMDGRDIGTTVLPHADVKIFLIASVQERAERRYKENQAKGIDTDTTLAELTQAIEQRDYLDSHREISPLKKADDAVELDTTGLSIDEVVDRAKAIIADKA</sequence>
<dbReference type="NCBIfam" id="TIGR00017">
    <property type="entry name" value="cmk"/>
    <property type="match status" value="1"/>
</dbReference>
<dbReference type="SUPFAM" id="SSF52540">
    <property type="entry name" value="P-loop containing nucleoside triphosphate hydrolases"/>
    <property type="match status" value="1"/>
</dbReference>
<proteinExistence type="inferred from homology"/>
<feature type="binding site" evidence="9">
    <location>
        <begin position="11"/>
        <end position="19"/>
    </location>
    <ligand>
        <name>ATP</name>
        <dbReference type="ChEBI" id="CHEBI:30616"/>
    </ligand>
</feature>
<evidence type="ECO:0000313" key="12">
    <source>
        <dbReference type="Proteomes" id="UP000051992"/>
    </source>
</evidence>
<accession>A0A0R2H2L4</accession>
<evidence type="ECO:0000259" key="10">
    <source>
        <dbReference type="Pfam" id="PF02224"/>
    </source>
</evidence>
<keyword evidence="5 9" id="KW-0418">Kinase</keyword>
<comment type="catalytic activity">
    <reaction evidence="8 9">
        <text>CMP + ATP = CDP + ADP</text>
        <dbReference type="Rhea" id="RHEA:11600"/>
        <dbReference type="ChEBI" id="CHEBI:30616"/>
        <dbReference type="ChEBI" id="CHEBI:58069"/>
        <dbReference type="ChEBI" id="CHEBI:60377"/>
        <dbReference type="ChEBI" id="CHEBI:456216"/>
        <dbReference type="EC" id="2.7.4.25"/>
    </reaction>
</comment>
<dbReference type="EC" id="2.7.4.25" evidence="9"/>
<dbReference type="GO" id="GO:0005829">
    <property type="term" value="C:cytosol"/>
    <property type="evidence" value="ECO:0007669"/>
    <property type="project" value="TreeGrafter"/>
</dbReference>
<keyword evidence="2 9" id="KW-0963">Cytoplasm</keyword>
<name>A0A0R2H2L4_WEIVI</name>
<evidence type="ECO:0000256" key="7">
    <source>
        <dbReference type="ARBA" id="ARBA00047615"/>
    </source>
</evidence>
<feature type="domain" description="Cytidylate kinase" evidence="10">
    <location>
        <begin position="7"/>
        <end position="219"/>
    </location>
</feature>
<comment type="similarity">
    <text evidence="1 9">Belongs to the cytidylate kinase family. Type 1 subfamily.</text>
</comment>
<dbReference type="GO" id="GO:0006220">
    <property type="term" value="P:pyrimidine nucleotide metabolic process"/>
    <property type="evidence" value="ECO:0007669"/>
    <property type="project" value="UniProtKB-UniRule"/>
</dbReference>
<dbReference type="HAMAP" id="MF_00238">
    <property type="entry name" value="Cytidyl_kinase_type1"/>
    <property type="match status" value="1"/>
</dbReference>
<dbReference type="RefSeq" id="WP_057744104.1">
    <property type="nucleotide sequence ID" value="NZ_BJLU01000003.1"/>
</dbReference>
<evidence type="ECO:0000256" key="5">
    <source>
        <dbReference type="ARBA" id="ARBA00022777"/>
    </source>
</evidence>
<comment type="subcellular location">
    <subcellularLocation>
        <location evidence="9">Cytoplasm</location>
    </subcellularLocation>
</comment>
<dbReference type="AlphaFoldDB" id="A0A0R2H2L4"/>
<dbReference type="PANTHER" id="PTHR21299:SF2">
    <property type="entry name" value="CYTIDYLATE KINASE"/>
    <property type="match status" value="1"/>
</dbReference>
<evidence type="ECO:0000256" key="1">
    <source>
        <dbReference type="ARBA" id="ARBA00009427"/>
    </source>
</evidence>
<reference evidence="11 12" key="1">
    <citation type="journal article" date="2015" name="Genome Announc.">
        <title>Expanding the biotechnology potential of lactobacilli through comparative genomics of 213 strains and associated genera.</title>
        <authorList>
            <person name="Sun Z."/>
            <person name="Harris H.M."/>
            <person name="McCann A."/>
            <person name="Guo C."/>
            <person name="Argimon S."/>
            <person name="Zhang W."/>
            <person name="Yang X."/>
            <person name="Jeffery I.B."/>
            <person name="Cooney J.C."/>
            <person name="Kagawa T.F."/>
            <person name="Liu W."/>
            <person name="Song Y."/>
            <person name="Salvetti E."/>
            <person name="Wrobel A."/>
            <person name="Rasinkangas P."/>
            <person name="Parkhill J."/>
            <person name="Rea M.C."/>
            <person name="O'Sullivan O."/>
            <person name="Ritari J."/>
            <person name="Douillard F.P."/>
            <person name="Paul Ross R."/>
            <person name="Yang R."/>
            <person name="Briner A.E."/>
            <person name="Felis G.E."/>
            <person name="de Vos W.M."/>
            <person name="Barrangou R."/>
            <person name="Klaenhammer T.R."/>
            <person name="Caufield P.W."/>
            <person name="Cui Y."/>
            <person name="Zhang H."/>
            <person name="O'Toole P.W."/>
        </authorList>
    </citation>
    <scope>NUCLEOTIDE SEQUENCE [LARGE SCALE GENOMIC DNA]</scope>
    <source>
        <strain evidence="11 12">DSM 20410</strain>
    </source>
</reference>
<dbReference type="PANTHER" id="PTHR21299">
    <property type="entry name" value="CYTIDYLATE KINASE/PANTOATE-BETA-ALANINE LIGASE"/>
    <property type="match status" value="1"/>
</dbReference>
<evidence type="ECO:0000313" key="11">
    <source>
        <dbReference type="EMBL" id="KRN47058.1"/>
    </source>
</evidence>
<evidence type="ECO:0000256" key="2">
    <source>
        <dbReference type="ARBA" id="ARBA00022490"/>
    </source>
</evidence>
<dbReference type="FunFam" id="3.40.50.300:FF:000484">
    <property type="entry name" value="Cytidylate kinase"/>
    <property type="match status" value="1"/>
</dbReference>
<evidence type="ECO:0000256" key="8">
    <source>
        <dbReference type="ARBA" id="ARBA00048478"/>
    </source>
</evidence>
<keyword evidence="3 9" id="KW-0808">Transferase</keyword>
<dbReference type="InterPro" id="IPR011994">
    <property type="entry name" value="Cytidylate_kinase_dom"/>
</dbReference>